<accession>A0ABW3JAQ4</accession>
<dbReference type="PANTHER" id="PTHR31851">
    <property type="entry name" value="FE(2+)/MN(2+) TRANSPORTER PCL1"/>
    <property type="match status" value="1"/>
</dbReference>
<evidence type="ECO:0000256" key="1">
    <source>
        <dbReference type="ARBA" id="ARBA00004127"/>
    </source>
</evidence>
<evidence type="ECO:0000256" key="4">
    <source>
        <dbReference type="ARBA" id="ARBA00023136"/>
    </source>
</evidence>
<feature type="transmembrane region" description="Helical" evidence="5">
    <location>
        <begin position="160"/>
        <end position="181"/>
    </location>
</feature>
<comment type="caution">
    <text evidence="6">The sequence shown here is derived from an EMBL/GenBank/DDBJ whole genome shotgun (WGS) entry which is preliminary data.</text>
</comment>
<proteinExistence type="predicted"/>
<evidence type="ECO:0000313" key="6">
    <source>
        <dbReference type="EMBL" id="MFD0986838.1"/>
    </source>
</evidence>
<evidence type="ECO:0000256" key="3">
    <source>
        <dbReference type="ARBA" id="ARBA00022989"/>
    </source>
</evidence>
<feature type="transmembrane region" description="Helical" evidence="5">
    <location>
        <begin position="187"/>
        <end position="204"/>
    </location>
</feature>
<feature type="transmembrane region" description="Helical" evidence="5">
    <location>
        <begin position="216"/>
        <end position="238"/>
    </location>
</feature>
<protein>
    <submittedName>
        <fullName evidence="6">VIT1/CCC1 transporter family protein</fullName>
    </submittedName>
</protein>
<reference evidence="7" key="1">
    <citation type="journal article" date="2019" name="Int. J. Syst. Evol. Microbiol.">
        <title>The Global Catalogue of Microorganisms (GCM) 10K type strain sequencing project: providing services to taxonomists for standard genome sequencing and annotation.</title>
        <authorList>
            <consortium name="The Broad Institute Genomics Platform"/>
            <consortium name="The Broad Institute Genome Sequencing Center for Infectious Disease"/>
            <person name="Wu L."/>
            <person name="Ma J."/>
        </authorList>
    </citation>
    <scope>NUCLEOTIDE SEQUENCE [LARGE SCALE GENOMIC DNA]</scope>
    <source>
        <strain evidence="7">CCUG 61697</strain>
    </source>
</reference>
<keyword evidence="2 5" id="KW-0812">Transmembrane</keyword>
<dbReference type="EMBL" id="JBHTJO010000001">
    <property type="protein sequence ID" value="MFD0986838.1"/>
    <property type="molecule type" value="Genomic_DNA"/>
</dbReference>
<evidence type="ECO:0000256" key="2">
    <source>
        <dbReference type="ARBA" id="ARBA00022692"/>
    </source>
</evidence>
<name>A0ABW3JAQ4_9HYPH</name>
<evidence type="ECO:0000313" key="7">
    <source>
        <dbReference type="Proteomes" id="UP001597102"/>
    </source>
</evidence>
<organism evidence="6 7">
    <name type="scientific">Methyloligella solikamskensis</name>
    <dbReference type="NCBI Taxonomy" id="1177756"/>
    <lineage>
        <taxon>Bacteria</taxon>
        <taxon>Pseudomonadati</taxon>
        <taxon>Pseudomonadota</taxon>
        <taxon>Alphaproteobacteria</taxon>
        <taxon>Hyphomicrobiales</taxon>
        <taxon>Hyphomicrobiaceae</taxon>
        <taxon>Methyloligella</taxon>
    </lineage>
</organism>
<keyword evidence="3 5" id="KW-1133">Transmembrane helix</keyword>
<sequence length="242" mass="26347">MIAEKLEHSHDPKAIAARLKRGPRASYLRDLVYGGIDGAVTTFAIMAGVVGAELSAGVVLVLGIANLLADGFSMAAGNYSSTQTEIDEYRFTRQMEERHVRVAPEGEREELRQILSNMGFQDEELHHAVETIANQRERWIDIMMTEEHGLPPITRSPIKAAAFTFLAFVVCGSVPIIPFALPGGAQTLVATIMTGVVFFSIGSLRSRWSPTPWWRAGLETFAVGMLAASVAFVVGYLLRGLA</sequence>
<evidence type="ECO:0000256" key="5">
    <source>
        <dbReference type="SAM" id="Phobius"/>
    </source>
</evidence>
<dbReference type="RefSeq" id="WP_379087708.1">
    <property type="nucleotide sequence ID" value="NZ_JBHTJO010000001.1"/>
</dbReference>
<keyword evidence="4 5" id="KW-0472">Membrane</keyword>
<gene>
    <name evidence="6" type="ORF">ACFQ2F_06970</name>
</gene>
<keyword evidence="7" id="KW-1185">Reference proteome</keyword>
<comment type="subcellular location">
    <subcellularLocation>
        <location evidence="1">Endomembrane system</location>
        <topology evidence="1">Multi-pass membrane protein</topology>
    </subcellularLocation>
</comment>
<dbReference type="Pfam" id="PF01988">
    <property type="entry name" value="VIT1"/>
    <property type="match status" value="1"/>
</dbReference>
<dbReference type="InterPro" id="IPR008217">
    <property type="entry name" value="Ccc1_fam"/>
</dbReference>
<feature type="transmembrane region" description="Helical" evidence="5">
    <location>
        <begin position="43"/>
        <end position="69"/>
    </location>
</feature>
<dbReference type="Proteomes" id="UP001597102">
    <property type="component" value="Unassembled WGS sequence"/>
</dbReference>